<organism evidence="2 3">
    <name type="scientific">Solanum tuberosum</name>
    <name type="common">Potato</name>
    <dbReference type="NCBI Taxonomy" id="4113"/>
    <lineage>
        <taxon>Eukaryota</taxon>
        <taxon>Viridiplantae</taxon>
        <taxon>Streptophyta</taxon>
        <taxon>Embryophyta</taxon>
        <taxon>Tracheophyta</taxon>
        <taxon>Spermatophyta</taxon>
        <taxon>Magnoliopsida</taxon>
        <taxon>eudicotyledons</taxon>
        <taxon>Gunneridae</taxon>
        <taxon>Pentapetalae</taxon>
        <taxon>asterids</taxon>
        <taxon>lamiids</taxon>
        <taxon>Solanales</taxon>
        <taxon>Solanaceae</taxon>
        <taxon>Solanoideae</taxon>
        <taxon>Solaneae</taxon>
        <taxon>Solanum</taxon>
    </lineage>
</organism>
<evidence type="ECO:0000256" key="1">
    <source>
        <dbReference type="SAM" id="MobiDB-lite"/>
    </source>
</evidence>
<name>M1D9Q3_SOLTU</name>
<proteinExistence type="predicted"/>
<feature type="region of interest" description="Disordered" evidence="1">
    <location>
        <begin position="64"/>
        <end position="88"/>
    </location>
</feature>
<dbReference type="HOGENOM" id="CLU_1725505_0_0_1"/>
<dbReference type="Proteomes" id="UP000011115">
    <property type="component" value="Unassembled WGS sequence"/>
</dbReference>
<evidence type="ECO:0000313" key="2">
    <source>
        <dbReference type="EnsemblPlants" id="PGSC0003DMT400085541"/>
    </source>
</evidence>
<accession>M1D9Q3</accession>
<dbReference type="AlphaFoldDB" id="M1D9Q3"/>
<keyword evidence="3" id="KW-1185">Reference proteome</keyword>
<reference evidence="3" key="1">
    <citation type="journal article" date="2011" name="Nature">
        <title>Genome sequence and analysis of the tuber crop potato.</title>
        <authorList>
            <consortium name="The Potato Genome Sequencing Consortium"/>
        </authorList>
    </citation>
    <scope>NUCLEOTIDE SEQUENCE [LARGE SCALE GENOMIC DNA]</scope>
    <source>
        <strain evidence="3">cv. DM1-3 516 R44</strain>
    </source>
</reference>
<dbReference type="InParanoid" id="M1D9Q3"/>
<evidence type="ECO:0000313" key="3">
    <source>
        <dbReference type="Proteomes" id="UP000011115"/>
    </source>
</evidence>
<protein>
    <submittedName>
        <fullName evidence="2">Uncharacterized protein</fullName>
    </submittedName>
</protein>
<feature type="region of interest" description="Disordered" evidence="1">
    <location>
        <begin position="126"/>
        <end position="152"/>
    </location>
</feature>
<reference evidence="2" key="2">
    <citation type="submission" date="2015-06" db="UniProtKB">
        <authorList>
            <consortium name="EnsemblPlants"/>
        </authorList>
    </citation>
    <scope>IDENTIFICATION</scope>
    <source>
        <strain evidence="2">DM1-3 516 R44</strain>
    </source>
</reference>
<dbReference type="EnsemblPlants" id="PGSC0003DMT400085541">
    <property type="protein sequence ID" value="PGSC0003DMT400085541"/>
    <property type="gene ID" value="PGSC0003DMG400035112"/>
</dbReference>
<dbReference type="Gramene" id="PGSC0003DMT400085541">
    <property type="protein sequence ID" value="PGSC0003DMT400085541"/>
    <property type="gene ID" value="PGSC0003DMG400035112"/>
</dbReference>
<dbReference type="PaxDb" id="4113-PGSC0003DMT400085541"/>
<sequence length="152" mass="16737">MKGPEHLRHVLISGNFYSETFSEPDLVHRMGSMTRRLGMARPKVVARNKQPQKRARGIVINEGAAPSWNTRAKLPPKGGRGKEKGLVMTTPAGGAWACAKPRKALAKGQGFQPWLDTTSRQDILAKPLPQFSRTSSRPVVLTTARERGREGD</sequence>